<dbReference type="InterPro" id="IPR052716">
    <property type="entry name" value="MOSC_domain"/>
</dbReference>
<dbReference type="PANTHER" id="PTHR36930:SF1">
    <property type="entry name" value="MOSC DOMAIN-CONTAINING PROTEIN"/>
    <property type="match status" value="1"/>
</dbReference>
<evidence type="ECO:0000313" key="4">
    <source>
        <dbReference type="Proteomes" id="UP001432027"/>
    </source>
</evidence>
<protein>
    <recommendedName>
        <fullName evidence="2">MOSC domain-containing protein</fullName>
    </recommendedName>
</protein>
<accession>A0AAV5TBZ6</accession>
<comment type="caution">
    <text evidence="3">The sequence shown here is derived from an EMBL/GenBank/DDBJ whole genome shotgun (WGS) entry which is preliminary data.</text>
</comment>
<dbReference type="SUPFAM" id="SSF141673">
    <property type="entry name" value="MOSC N-terminal domain-like"/>
    <property type="match status" value="1"/>
</dbReference>
<evidence type="ECO:0000313" key="3">
    <source>
        <dbReference type="EMBL" id="GMS92703.1"/>
    </source>
</evidence>
<dbReference type="Proteomes" id="UP001432027">
    <property type="component" value="Unassembled WGS sequence"/>
</dbReference>
<keyword evidence="4" id="KW-1185">Reference proteome</keyword>
<feature type="transmembrane region" description="Helical" evidence="1">
    <location>
        <begin position="21"/>
        <end position="39"/>
    </location>
</feature>
<dbReference type="PROSITE" id="PS51340">
    <property type="entry name" value="MOSC"/>
    <property type="match status" value="1"/>
</dbReference>
<feature type="non-terminal residue" evidence="3">
    <location>
        <position position="1"/>
    </location>
</feature>
<organism evidence="3 4">
    <name type="scientific">Pristionchus entomophagus</name>
    <dbReference type="NCBI Taxonomy" id="358040"/>
    <lineage>
        <taxon>Eukaryota</taxon>
        <taxon>Metazoa</taxon>
        <taxon>Ecdysozoa</taxon>
        <taxon>Nematoda</taxon>
        <taxon>Chromadorea</taxon>
        <taxon>Rhabditida</taxon>
        <taxon>Rhabditina</taxon>
        <taxon>Diplogasteromorpha</taxon>
        <taxon>Diplogasteroidea</taxon>
        <taxon>Neodiplogasteridae</taxon>
        <taxon>Pristionchus</taxon>
    </lineage>
</organism>
<name>A0AAV5TBZ6_9BILA</name>
<evidence type="ECO:0000256" key="1">
    <source>
        <dbReference type="SAM" id="Phobius"/>
    </source>
</evidence>
<keyword evidence="1" id="KW-1133">Transmembrane helix</keyword>
<sequence length="351" mass="38794">GRSPSSARFRAENMITDDKKLLLACIGGTIISYNAFRIIKGLYDSSSKPEWIPVGTVKYLRVFPVKSCSGQEVFSLHCGPLGVSSGDLRDREFLVINGKTGLFLTARAFPKMILMECTAADGVLKVAVPNGRSVNVVLDDVVNRNVVRRGTLHKQSQADGLDCGDEVGALFDEFLGITDTRVIYYQPRLFNGRPCKPHSDWWNNPVPKRNDTIMYADLAPYLVTTEGSLAALNNKLQTPVTSLNFRGNIVVDHCAAWDEDKWAEIRIGEAELQCFKPCTRCILTTVDPSTGEKDADMQPLKKLREFRLAPEGRMKKALGESPLFGVNAGLARAGYIHVGQTVYVKYKPSAF</sequence>
<dbReference type="InterPro" id="IPR005302">
    <property type="entry name" value="MoCF_Sase_C"/>
</dbReference>
<dbReference type="InterPro" id="IPR011037">
    <property type="entry name" value="Pyrv_Knase-like_insert_dom_sf"/>
</dbReference>
<dbReference type="GO" id="GO:0030170">
    <property type="term" value="F:pyridoxal phosphate binding"/>
    <property type="evidence" value="ECO:0007669"/>
    <property type="project" value="InterPro"/>
</dbReference>
<gene>
    <name evidence="3" type="ORF">PENTCL1PPCAC_14878</name>
</gene>
<keyword evidence="1" id="KW-0812">Transmembrane</keyword>
<proteinExistence type="predicted"/>
<reference evidence="3" key="1">
    <citation type="submission" date="2023-10" db="EMBL/GenBank/DDBJ databases">
        <title>Genome assembly of Pristionchus species.</title>
        <authorList>
            <person name="Yoshida K."/>
            <person name="Sommer R.J."/>
        </authorList>
    </citation>
    <scope>NUCLEOTIDE SEQUENCE</scope>
    <source>
        <strain evidence="3">RS0144</strain>
    </source>
</reference>
<dbReference type="GO" id="GO:0003824">
    <property type="term" value="F:catalytic activity"/>
    <property type="evidence" value="ECO:0007669"/>
    <property type="project" value="InterPro"/>
</dbReference>
<dbReference type="Pfam" id="PF03476">
    <property type="entry name" value="MOSC_N"/>
    <property type="match status" value="1"/>
</dbReference>
<keyword evidence="1" id="KW-0472">Membrane</keyword>
<feature type="domain" description="MOSC" evidence="2">
    <location>
        <begin position="195"/>
        <end position="345"/>
    </location>
</feature>
<dbReference type="PANTHER" id="PTHR36930">
    <property type="entry name" value="METAL-SULFUR CLUSTER BIOSYNTHESIS PROTEINS YUAD-RELATED"/>
    <property type="match status" value="1"/>
</dbReference>
<dbReference type="InterPro" id="IPR005303">
    <property type="entry name" value="MOCOS_middle"/>
</dbReference>
<dbReference type="GO" id="GO:0030151">
    <property type="term" value="F:molybdenum ion binding"/>
    <property type="evidence" value="ECO:0007669"/>
    <property type="project" value="InterPro"/>
</dbReference>
<dbReference type="EMBL" id="BTSX01000004">
    <property type="protein sequence ID" value="GMS92703.1"/>
    <property type="molecule type" value="Genomic_DNA"/>
</dbReference>
<evidence type="ECO:0000259" key="2">
    <source>
        <dbReference type="PROSITE" id="PS51340"/>
    </source>
</evidence>
<dbReference type="Pfam" id="PF03473">
    <property type="entry name" value="MOSC"/>
    <property type="match status" value="1"/>
</dbReference>
<dbReference type="AlphaFoldDB" id="A0AAV5TBZ6"/>
<dbReference type="SUPFAM" id="SSF50800">
    <property type="entry name" value="PK beta-barrel domain-like"/>
    <property type="match status" value="1"/>
</dbReference>